<keyword evidence="11" id="KW-1185">Reference proteome</keyword>
<dbReference type="Gene3D" id="3.30.160.60">
    <property type="entry name" value="Classic Zinc Finger"/>
    <property type="match status" value="3"/>
</dbReference>
<reference evidence="10" key="1">
    <citation type="submission" date="2020-05" db="UniProtKB">
        <authorList>
            <consortium name="EnsemblMetazoa"/>
        </authorList>
    </citation>
    <scope>IDENTIFICATION</scope>
    <source>
        <strain evidence="10">USDA</strain>
    </source>
</reference>
<feature type="domain" description="C2H2-type" evidence="9">
    <location>
        <begin position="334"/>
        <end position="362"/>
    </location>
</feature>
<dbReference type="Proteomes" id="UP000095300">
    <property type="component" value="Unassembled WGS sequence"/>
</dbReference>
<evidence type="ECO:0000256" key="2">
    <source>
        <dbReference type="ARBA" id="ARBA00022723"/>
    </source>
</evidence>
<keyword evidence="6" id="KW-0804">Transcription</keyword>
<evidence type="ECO:0000256" key="5">
    <source>
        <dbReference type="ARBA" id="ARBA00023015"/>
    </source>
</evidence>
<dbReference type="SUPFAM" id="SSF57667">
    <property type="entry name" value="beta-beta-alpha zinc fingers"/>
    <property type="match status" value="2"/>
</dbReference>
<keyword evidence="5" id="KW-0805">Transcription regulation</keyword>
<keyword evidence="2" id="KW-0479">Metal-binding</keyword>
<gene>
    <name evidence="10" type="primary">106085280</name>
</gene>
<keyword evidence="8" id="KW-0863">Zinc-finger</keyword>
<dbReference type="Pfam" id="PF00096">
    <property type="entry name" value="zf-C2H2"/>
    <property type="match status" value="1"/>
</dbReference>
<comment type="subcellular location">
    <subcellularLocation>
        <location evidence="1">Nucleus</location>
    </subcellularLocation>
</comment>
<evidence type="ECO:0000256" key="1">
    <source>
        <dbReference type="ARBA" id="ARBA00004123"/>
    </source>
</evidence>
<evidence type="ECO:0000313" key="11">
    <source>
        <dbReference type="Proteomes" id="UP000095300"/>
    </source>
</evidence>
<dbReference type="GO" id="GO:0008270">
    <property type="term" value="F:zinc ion binding"/>
    <property type="evidence" value="ECO:0007669"/>
    <property type="project" value="UniProtKB-KW"/>
</dbReference>
<name>A0A1I8PYH0_STOCA</name>
<dbReference type="GO" id="GO:0001227">
    <property type="term" value="F:DNA-binding transcription repressor activity, RNA polymerase II-specific"/>
    <property type="evidence" value="ECO:0007669"/>
    <property type="project" value="TreeGrafter"/>
</dbReference>
<evidence type="ECO:0000256" key="6">
    <source>
        <dbReference type="ARBA" id="ARBA00023163"/>
    </source>
</evidence>
<feature type="domain" description="C2H2-type" evidence="9">
    <location>
        <begin position="373"/>
        <end position="400"/>
    </location>
</feature>
<dbReference type="STRING" id="35570.A0A1I8PYH0"/>
<evidence type="ECO:0000313" key="10">
    <source>
        <dbReference type="EnsemblMetazoa" id="SCAU012236-PA"/>
    </source>
</evidence>
<keyword evidence="7" id="KW-0539">Nucleus</keyword>
<evidence type="ECO:0000256" key="7">
    <source>
        <dbReference type="ARBA" id="ARBA00023242"/>
    </source>
</evidence>
<dbReference type="PANTHER" id="PTHR24399:SF23">
    <property type="entry name" value="C2H2-TYPE DOMAIN-CONTAINING PROTEIN"/>
    <property type="match status" value="1"/>
</dbReference>
<dbReference type="GO" id="GO:0000978">
    <property type="term" value="F:RNA polymerase II cis-regulatory region sequence-specific DNA binding"/>
    <property type="evidence" value="ECO:0007669"/>
    <property type="project" value="TreeGrafter"/>
</dbReference>
<dbReference type="EnsemblMetazoa" id="SCAU012236-RA">
    <property type="protein sequence ID" value="SCAU012236-PA"/>
    <property type="gene ID" value="SCAU012236"/>
</dbReference>
<evidence type="ECO:0000256" key="3">
    <source>
        <dbReference type="ARBA" id="ARBA00022737"/>
    </source>
</evidence>
<evidence type="ECO:0000259" key="9">
    <source>
        <dbReference type="PROSITE" id="PS50157"/>
    </source>
</evidence>
<dbReference type="InterPro" id="IPR013087">
    <property type="entry name" value="Znf_C2H2_type"/>
</dbReference>
<accession>A0A1I8PYH0</accession>
<keyword evidence="3" id="KW-0677">Repeat</keyword>
<dbReference type="InterPro" id="IPR036236">
    <property type="entry name" value="Znf_C2H2_sf"/>
</dbReference>
<dbReference type="Gene3D" id="3.40.1800.20">
    <property type="match status" value="1"/>
</dbReference>
<protein>
    <recommendedName>
        <fullName evidence="9">C2H2-type domain-containing protein</fullName>
    </recommendedName>
</protein>
<dbReference type="Pfam" id="PF12874">
    <property type="entry name" value="zf-met"/>
    <property type="match status" value="1"/>
</dbReference>
<dbReference type="OrthoDB" id="427030at2759"/>
<dbReference type="PROSITE" id="PS00028">
    <property type="entry name" value="ZINC_FINGER_C2H2_1"/>
    <property type="match status" value="5"/>
</dbReference>
<dbReference type="VEuPathDB" id="VectorBase:SCAU012236"/>
<keyword evidence="4" id="KW-0862">Zinc</keyword>
<dbReference type="GO" id="GO:0005654">
    <property type="term" value="C:nucleoplasm"/>
    <property type="evidence" value="ECO:0007669"/>
    <property type="project" value="TreeGrafter"/>
</dbReference>
<organism evidence="10 11">
    <name type="scientific">Stomoxys calcitrans</name>
    <name type="common">Stable fly</name>
    <name type="synonym">Conops calcitrans</name>
    <dbReference type="NCBI Taxonomy" id="35570"/>
    <lineage>
        <taxon>Eukaryota</taxon>
        <taxon>Metazoa</taxon>
        <taxon>Ecdysozoa</taxon>
        <taxon>Arthropoda</taxon>
        <taxon>Hexapoda</taxon>
        <taxon>Insecta</taxon>
        <taxon>Pterygota</taxon>
        <taxon>Neoptera</taxon>
        <taxon>Endopterygota</taxon>
        <taxon>Diptera</taxon>
        <taxon>Brachycera</taxon>
        <taxon>Muscomorpha</taxon>
        <taxon>Muscoidea</taxon>
        <taxon>Muscidae</taxon>
        <taxon>Stomoxys</taxon>
    </lineage>
</organism>
<evidence type="ECO:0000256" key="4">
    <source>
        <dbReference type="ARBA" id="ARBA00022833"/>
    </source>
</evidence>
<dbReference type="PROSITE" id="PS50157">
    <property type="entry name" value="ZINC_FINGER_C2H2_2"/>
    <property type="match status" value="4"/>
</dbReference>
<feature type="domain" description="C2H2-type" evidence="9">
    <location>
        <begin position="401"/>
        <end position="429"/>
    </location>
</feature>
<dbReference type="AlphaFoldDB" id="A0A1I8PYH0"/>
<sequence length="494" mass="56954">MSGSNVCQLCRNISMDSVRLQDANGRHNQVYDITVKFFHAKFLDAEQGSFTVLCMECWRQISGFNNFQQSVLLLQENLHKEIQKSTNFLSDTIEILSDESNGGVEIKKERYFSNVNTDGGYDVYKVDNPTSSSTIDDDFQEFEKYSPEETMTQPEIPATNTFGSGQLIVTDTAVKFEANFKVERTSDECLEFVENDVSDGCEDTITPLTVDTENGEIMVSHLNEENSNGQLVEHLNGENSNGQLVDLENGPSTSEKCVVRKKSDKEMDAVIAKWRSSLDCYVCDRAFKTFDSIKSHFQKRHPKDEFYILCCGRKLRYRGKMEQHATYHMDPKAFACKLCPKKFKWKATLTNHLVVVHPKEMDRFYPQNPQYKHVCDICGKRYRVPCSLREHYTTHTGQRMHSCEVCNKTFKYGSGLSYHLATEHPEESEKRKKKPGSGIICCPVCQRKFKHHSSMFNHVKSFHPEQFAQRKKERKEKQYLNSNMKYTALSNKCQ</sequence>
<feature type="domain" description="C2H2-type" evidence="9">
    <location>
        <begin position="440"/>
        <end position="468"/>
    </location>
</feature>
<proteinExistence type="predicted"/>
<evidence type="ECO:0000256" key="8">
    <source>
        <dbReference type="PROSITE-ProRule" id="PRU00042"/>
    </source>
</evidence>
<dbReference type="PANTHER" id="PTHR24399">
    <property type="entry name" value="ZINC FINGER AND BTB DOMAIN-CONTAINING"/>
    <property type="match status" value="1"/>
</dbReference>
<dbReference type="SMART" id="SM00355">
    <property type="entry name" value="ZnF_C2H2"/>
    <property type="match status" value="5"/>
</dbReference>